<evidence type="ECO:0000313" key="2">
    <source>
        <dbReference type="Proteomes" id="UP000250174"/>
    </source>
</evidence>
<name>A0AAX1QGH2_9BACI</name>
<dbReference type="SUPFAM" id="SSF160424">
    <property type="entry name" value="BH3703-like"/>
    <property type="match status" value="1"/>
</dbReference>
<accession>A0AAX1QGH2</accession>
<dbReference type="Proteomes" id="UP000250174">
    <property type="component" value="Unassembled WGS sequence"/>
</dbReference>
<dbReference type="RefSeq" id="WP_111925328.1">
    <property type="nucleotide sequence ID" value="NZ_LVYK01000001.1"/>
</dbReference>
<dbReference type="AlphaFoldDB" id="A0AAX1QGH2"/>
<comment type="caution">
    <text evidence="1">The sequence shown here is derived from an EMBL/GenBank/DDBJ whole genome shotgun (WGS) entry which is preliminary data.</text>
</comment>
<evidence type="ECO:0000313" key="1">
    <source>
        <dbReference type="EMBL" id="RAS82279.1"/>
    </source>
</evidence>
<protein>
    <submittedName>
        <fullName evidence="1">DUF600 domain-containing protein</fullName>
    </submittedName>
</protein>
<sequence length="151" mass="17401">MKEFEDKFSELQADMISICMEFVEDKADKVYVYASCEEGMISGRFYYCINNTYVKPHKVNDALEDGHQTIDVSPERGVAVLKIICGDIEEIEELCKEYGRDMPTEMKMIYDVKSGGFQAEYNYDLVHSIDDVKTPGAFADEWFEEVKNNNL</sequence>
<reference evidence="1 2" key="1">
    <citation type="submission" date="2016-03" db="EMBL/GenBank/DDBJ databases">
        <title>Comparison of Bacillus endophyticus and B. anthracis characteristics using whole genome sequence analysis and microbiological techniques.</title>
        <authorList>
            <person name="Lekota K.E."/>
            <person name="Mafofo J."/>
            <person name="Rees J."/>
            <person name="Muchadeyi F.C."/>
            <person name="Madoroba E."/>
            <person name="Van Heerden H."/>
        </authorList>
    </citation>
    <scope>NUCLEOTIDE SEQUENCE [LARGE SCALE GENOMIC DNA]</scope>
    <source>
        <strain evidence="1 2">3631_10C</strain>
    </source>
</reference>
<dbReference type="EMBL" id="LVYK01000001">
    <property type="protein sequence ID" value="RAS82279.1"/>
    <property type="molecule type" value="Genomic_DNA"/>
</dbReference>
<dbReference type="InterPro" id="IPR036170">
    <property type="entry name" value="YezG-like_sf"/>
</dbReference>
<dbReference type="Gene3D" id="3.30.500.20">
    <property type="entry name" value="BH3703-like domains"/>
    <property type="match status" value="1"/>
</dbReference>
<proteinExistence type="predicted"/>
<gene>
    <name evidence="1" type="ORF">A3864_01865</name>
</gene>
<organism evidence="1 2">
    <name type="scientific">Priestia endophytica</name>
    <dbReference type="NCBI Taxonomy" id="135735"/>
    <lineage>
        <taxon>Bacteria</taxon>
        <taxon>Bacillati</taxon>
        <taxon>Bacillota</taxon>
        <taxon>Bacilli</taxon>
        <taxon>Bacillales</taxon>
        <taxon>Bacillaceae</taxon>
        <taxon>Priestia</taxon>
    </lineage>
</organism>